<dbReference type="InterPro" id="IPR002182">
    <property type="entry name" value="NB-ARC"/>
</dbReference>
<dbReference type="InterPro" id="IPR036388">
    <property type="entry name" value="WH-like_DNA-bd_sf"/>
</dbReference>
<proteinExistence type="inferred from homology"/>
<dbReference type="Gene3D" id="3.80.10.10">
    <property type="entry name" value="Ribonuclease Inhibitor"/>
    <property type="match status" value="2"/>
</dbReference>
<dbReference type="KEGG" id="bdi:100838828"/>
<dbReference type="RefSeq" id="XP_024310219.1">
    <property type="nucleotide sequence ID" value="XM_024454451.1"/>
</dbReference>
<keyword evidence="2" id="KW-0433">Leucine-rich repeat</keyword>
<dbReference type="EnsemblPlants" id="KQJ87080">
    <property type="protein sequence ID" value="KQJ87080"/>
    <property type="gene ID" value="BRADI_4g09247v3"/>
</dbReference>
<dbReference type="GO" id="GO:0043531">
    <property type="term" value="F:ADP binding"/>
    <property type="evidence" value="ECO:0007669"/>
    <property type="project" value="InterPro"/>
</dbReference>
<evidence type="ECO:0000256" key="1">
    <source>
        <dbReference type="ARBA" id="ARBA00008894"/>
    </source>
</evidence>
<feature type="domain" description="Disease resistance N-terminal" evidence="8">
    <location>
        <begin position="21"/>
        <end position="100"/>
    </location>
</feature>
<dbReference type="Gene3D" id="1.20.5.4130">
    <property type="match status" value="1"/>
</dbReference>
<dbReference type="FunFam" id="3.40.50.300:FF:001091">
    <property type="entry name" value="Probable disease resistance protein At1g61300"/>
    <property type="match status" value="1"/>
</dbReference>
<reference evidence="11 12" key="1">
    <citation type="journal article" date="2010" name="Nature">
        <title>Genome sequencing and analysis of the model grass Brachypodium distachyon.</title>
        <authorList>
            <consortium name="International Brachypodium Initiative"/>
        </authorList>
    </citation>
    <scope>NUCLEOTIDE SEQUENCE [LARGE SCALE GENOMIC DNA]</scope>
    <source>
        <strain evidence="11">Bd21</strain>
        <strain evidence="12">cv. Bd21</strain>
    </source>
</reference>
<comment type="similarity">
    <text evidence="1">Belongs to the disease resistance NB-LRR family.</text>
</comment>
<evidence type="ECO:0000313" key="13">
    <source>
        <dbReference type="Proteomes" id="UP000008810"/>
    </source>
</evidence>
<dbReference type="RefSeq" id="XP_024310211.1">
    <property type="nucleotide sequence ID" value="XM_024454443.1"/>
</dbReference>
<dbReference type="Pfam" id="PF00931">
    <property type="entry name" value="NB-ARC"/>
    <property type="match status" value="1"/>
</dbReference>
<keyword evidence="13" id="KW-1185">Reference proteome</keyword>
<evidence type="ECO:0000313" key="11">
    <source>
        <dbReference type="EMBL" id="KQJ87080.1"/>
    </source>
</evidence>
<dbReference type="InterPro" id="IPR032675">
    <property type="entry name" value="LRR_dom_sf"/>
</dbReference>
<reference evidence="11" key="2">
    <citation type="submission" date="2017-06" db="EMBL/GenBank/DDBJ databases">
        <title>WGS assembly of Brachypodium distachyon.</title>
        <authorList>
            <consortium name="The International Brachypodium Initiative"/>
            <person name="Lucas S."/>
            <person name="Harmon-Smith M."/>
            <person name="Lail K."/>
            <person name="Tice H."/>
            <person name="Grimwood J."/>
            <person name="Bruce D."/>
            <person name="Barry K."/>
            <person name="Shu S."/>
            <person name="Lindquist E."/>
            <person name="Wang M."/>
            <person name="Pitluck S."/>
            <person name="Vogel J.P."/>
            <person name="Garvin D.F."/>
            <person name="Mockler T.C."/>
            <person name="Schmutz J."/>
            <person name="Rokhsar D."/>
            <person name="Bevan M.W."/>
        </authorList>
    </citation>
    <scope>NUCLEOTIDE SEQUENCE</scope>
    <source>
        <strain evidence="11">Bd21</strain>
    </source>
</reference>
<dbReference type="SUPFAM" id="SSF52058">
    <property type="entry name" value="L domain-like"/>
    <property type="match status" value="1"/>
</dbReference>
<dbReference type="RefSeq" id="XP_024310218.1">
    <property type="nucleotide sequence ID" value="XM_024454450.1"/>
</dbReference>
<evidence type="ECO:0000259" key="9">
    <source>
        <dbReference type="Pfam" id="PF23559"/>
    </source>
</evidence>
<dbReference type="InterPro" id="IPR058922">
    <property type="entry name" value="WHD_DRP"/>
</dbReference>
<dbReference type="SUPFAM" id="SSF52540">
    <property type="entry name" value="P-loop containing nucleoside triphosphate hydrolases"/>
    <property type="match status" value="1"/>
</dbReference>
<dbReference type="InterPro" id="IPR042197">
    <property type="entry name" value="Apaf_helical"/>
</dbReference>
<dbReference type="InterPro" id="IPR044974">
    <property type="entry name" value="Disease_R_plants"/>
</dbReference>
<dbReference type="PANTHER" id="PTHR23155">
    <property type="entry name" value="DISEASE RESISTANCE PROTEIN RP"/>
    <property type="match status" value="1"/>
</dbReference>
<evidence type="ECO:0000259" key="7">
    <source>
        <dbReference type="Pfam" id="PF00931"/>
    </source>
</evidence>
<dbReference type="STRING" id="15368.I1IJ33"/>
<dbReference type="RefSeq" id="XP_024310213.1">
    <property type="nucleotide sequence ID" value="XM_024454445.1"/>
</dbReference>
<dbReference type="PANTHER" id="PTHR23155:SF1098">
    <property type="entry name" value="OS11G0678400 PROTEIN"/>
    <property type="match status" value="1"/>
</dbReference>
<feature type="domain" description="NB-ARC" evidence="7">
    <location>
        <begin position="183"/>
        <end position="354"/>
    </location>
</feature>
<evidence type="ECO:0000256" key="4">
    <source>
        <dbReference type="ARBA" id="ARBA00022741"/>
    </source>
</evidence>
<keyword evidence="4" id="KW-0547">Nucleotide-binding</keyword>
<sequence length="919" mass="105175">MAEAVILLAVKKIGIALGNEALSQASSLFKKFITQLTELQGSMGRISRELRLIHGFLCRMDVRNRNNESYEIWVQQLRMLVHGIEDIVDEYLYLVGHKHDTGWGTYLKKGFRRPSALLSLNSIASLVKEAEMNLVHLFQAKDRWVSLVGGENSSDSSYVVERSQHLASISRSLGEEDLVGVDTNREKLEHWLSGDDSERSMIVLLGMGGLGKTALAANVYKKEREKFECHAWVSISQTYSIKNVLKCLITEFYKEKKDTPGNMDGMDIKGLQDELKTFLEDRKYLIVLDDVWAPEAVNDLFGALVQNQKGSRVIVTTRIEGVAHLAFEDRRVTLEALSEEESWELFCKMVFSTDTNHKCPTEVEASACKIVGKCKGIPLAIVTVGRLLYVRDKTKEEFNRICDQLDWELVNNPSMEHVRNILYLSFIYLPTYLKSCFLYCSLFPEDYLFQRKKLVRLWVAEGFIEERGESTLEEVAEGYLAELVRRNMLQLVERNSFGRMKKFRMHDLLRELAVDLCHRHCFGVAYAEDKPGGSHPEDGRRLVVHKLNKDFHRSCSSIHCLRSIIILDNTMPSFTLLPLLSEKCRYMSVLELSGLPIEKIPDAIGDLFNLRYLGLRDSKVKLLPKSVEKLSNLLTLDLYSSDIQEFPGGIVKLKKLRHLFVAKVNDPQWRKIRSFSGVRISNGLGNLTSLQTLHALEVDDESVRQLGELGQLRSLGLCNVKEVYCGRLCESLMQMQFLHRLDVNASDEDEVLQFNILPPNLQTLCLTGRLAEGLLGESPDLFQAVAEQNLYLLHLYWSQLREDPLPSLSRLSNLTELYFCRAYNGEQLAFLTGWFPKLKTLRLIDLPNLQRLEMQQGAMVTLEELILTNLSSMTEVPAGIEFLMPLKYLVFHEITRDFLTSLRQCSRLPAMQWWYTLRD</sequence>
<dbReference type="GO" id="GO:0098542">
    <property type="term" value="P:defense response to other organism"/>
    <property type="evidence" value="ECO:0000318"/>
    <property type="project" value="GO_Central"/>
</dbReference>
<dbReference type="InterPro" id="IPR055414">
    <property type="entry name" value="LRR_R13L4/SHOC2-like"/>
</dbReference>
<dbReference type="RefSeq" id="XP_024310216.1">
    <property type="nucleotide sequence ID" value="XM_024454448.1"/>
</dbReference>
<dbReference type="RefSeq" id="XP_024310210.1">
    <property type="nucleotide sequence ID" value="XM_024454442.1"/>
</dbReference>
<dbReference type="GO" id="GO:0009626">
    <property type="term" value="P:plant-type hypersensitive response"/>
    <property type="evidence" value="ECO:0007669"/>
    <property type="project" value="UniProtKB-ARBA"/>
</dbReference>
<dbReference type="eggNOG" id="KOG4658">
    <property type="taxonomic scope" value="Eukaryota"/>
</dbReference>
<dbReference type="OMA" id="FQKYVTQ"/>
<dbReference type="Pfam" id="PF18052">
    <property type="entry name" value="Rx_N"/>
    <property type="match status" value="1"/>
</dbReference>
<dbReference type="Proteomes" id="UP000008810">
    <property type="component" value="Chromosome 4"/>
</dbReference>
<evidence type="ECO:0000256" key="5">
    <source>
        <dbReference type="ARBA" id="ARBA00022821"/>
    </source>
</evidence>
<evidence type="ECO:0000256" key="3">
    <source>
        <dbReference type="ARBA" id="ARBA00022737"/>
    </source>
</evidence>
<evidence type="ECO:0000313" key="12">
    <source>
        <dbReference type="EnsemblPlants" id="KQJ87080"/>
    </source>
</evidence>
<organism evidence="12">
    <name type="scientific">Brachypodium distachyon</name>
    <name type="common">Purple false brome</name>
    <name type="synonym">Trachynia distachya</name>
    <dbReference type="NCBI Taxonomy" id="15368"/>
    <lineage>
        <taxon>Eukaryota</taxon>
        <taxon>Viridiplantae</taxon>
        <taxon>Streptophyta</taxon>
        <taxon>Embryophyta</taxon>
        <taxon>Tracheophyta</taxon>
        <taxon>Spermatophyta</taxon>
        <taxon>Magnoliopsida</taxon>
        <taxon>Liliopsida</taxon>
        <taxon>Poales</taxon>
        <taxon>Poaceae</taxon>
        <taxon>BOP clade</taxon>
        <taxon>Pooideae</taxon>
        <taxon>Stipodae</taxon>
        <taxon>Brachypodieae</taxon>
        <taxon>Brachypodium</taxon>
    </lineage>
</organism>
<evidence type="ECO:0000259" key="8">
    <source>
        <dbReference type="Pfam" id="PF18052"/>
    </source>
</evidence>
<dbReference type="RefSeq" id="XP_024310217.1">
    <property type="nucleotide sequence ID" value="XM_024454449.1"/>
</dbReference>
<gene>
    <name evidence="12" type="primary">LOC100838828</name>
    <name evidence="11" type="ORF">BRADI_4g09247v3</name>
</gene>
<dbReference type="InterPro" id="IPR041118">
    <property type="entry name" value="Rx_N"/>
</dbReference>
<protein>
    <submittedName>
        <fullName evidence="11 12">Uncharacterized protein</fullName>
    </submittedName>
</protein>
<dbReference type="RefSeq" id="XP_010237372.1">
    <property type="nucleotide sequence ID" value="XM_010239070.2"/>
</dbReference>
<keyword evidence="6" id="KW-0175">Coiled coil</keyword>
<dbReference type="RefSeq" id="XP_024310212.1">
    <property type="nucleotide sequence ID" value="XM_024454444.1"/>
</dbReference>
<dbReference type="RefSeq" id="XP_024310214.1">
    <property type="nucleotide sequence ID" value="XM_024454446.1"/>
</dbReference>
<reference evidence="12" key="3">
    <citation type="submission" date="2018-08" db="UniProtKB">
        <authorList>
            <consortium name="EnsemblPlants"/>
        </authorList>
    </citation>
    <scope>IDENTIFICATION</scope>
    <source>
        <strain evidence="12">cv. Bd21</strain>
    </source>
</reference>
<dbReference type="OrthoDB" id="598235at2759"/>
<feature type="domain" description="Disease resistance R13L4/SHOC-2-like LRR" evidence="10">
    <location>
        <begin position="561"/>
        <end position="887"/>
    </location>
</feature>
<dbReference type="Gene3D" id="3.40.50.300">
    <property type="entry name" value="P-loop containing nucleotide triphosphate hydrolases"/>
    <property type="match status" value="1"/>
</dbReference>
<dbReference type="PRINTS" id="PR00364">
    <property type="entry name" value="DISEASERSIST"/>
</dbReference>
<dbReference type="GO" id="GO:0002758">
    <property type="term" value="P:innate immune response-activating signaling pathway"/>
    <property type="evidence" value="ECO:0007669"/>
    <property type="project" value="UniProtKB-ARBA"/>
</dbReference>
<dbReference type="FunFam" id="1.10.10.10:FF:000322">
    <property type="entry name" value="Probable disease resistance protein At1g63360"/>
    <property type="match status" value="1"/>
</dbReference>
<dbReference type="Gene3D" id="1.10.10.10">
    <property type="entry name" value="Winged helix-like DNA-binding domain superfamily/Winged helix DNA-binding domain"/>
    <property type="match status" value="1"/>
</dbReference>
<feature type="domain" description="Disease resistance protein winged helix" evidence="9">
    <location>
        <begin position="442"/>
        <end position="513"/>
    </location>
</feature>
<dbReference type="RefSeq" id="XP_024310215.1">
    <property type="nucleotide sequence ID" value="XM_024454447.1"/>
</dbReference>
<keyword evidence="5" id="KW-0611">Plant defense</keyword>
<dbReference type="Pfam" id="PF23598">
    <property type="entry name" value="LRR_14"/>
    <property type="match status" value="1"/>
</dbReference>
<dbReference type="Pfam" id="PF23559">
    <property type="entry name" value="WHD_DRP"/>
    <property type="match status" value="1"/>
</dbReference>
<evidence type="ECO:0000256" key="2">
    <source>
        <dbReference type="ARBA" id="ARBA00022614"/>
    </source>
</evidence>
<accession>I1IJ33</accession>
<dbReference type="Gene3D" id="1.10.8.430">
    <property type="entry name" value="Helical domain of apoptotic protease-activating factors"/>
    <property type="match status" value="1"/>
</dbReference>
<dbReference type="Gramene" id="KQJ87080">
    <property type="protein sequence ID" value="KQJ87080"/>
    <property type="gene ID" value="BRADI_4g09247v3"/>
</dbReference>
<evidence type="ECO:0000259" key="10">
    <source>
        <dbReference type="Pfam" id="PF23598"/>
    </source>
</evidence>
<name>I1IJ33_BRADI</name>
<dbReference type="AlphaFoldDB" id="I1IJ33"/>
<dbReference type="HOGENOM" id="CLU_000837_25_4_1"/>
<dbReference type="GeneID" id="100838828"/>
<evidence type="ECO:0000256" key="6">
    <source>
        <dbReference type="ARBA" id="ARBA00023054"/>
    </source>
</evidence>
<dbReference type="GO" id="GO:0042742">
    <property type="term" value="P:defense response to bacterium"/>
    <property type="evidence" value="ECO:0007669"/>
    <property type="project" value="UniProtKB-ARBA"/>
</dbReference>
<keyword evidence="3" id="KW-0677">Repeat</keyword>
<dbReference type="EMBL" id="CM000883">
    <property type="protein sequence ID" value="KQJ87080.1"/>
    <property type="molecule type" value="Genomic_DNA"/>
</dbReference>
<dbReference type="InterPro" id="IPR027417">
    <property type="entry name" value="P-loop_NTPase"/>
</dbReference>